<dbReference type="Proteomes" id="UP000320216">
    <property type="component" value="Chromosome"/>
</dbReference>
<evidence type="ECO:0000313" key="2">
    <source>
        <dbReference type="Proteomes" id="UP000320216"/>
    </source>
</evidence>
<organism evidence="1 2">
    <name type="scientific">Humibacter ginsenosidimutans</name>
    <dbReference type="NCBI Taxonomy" id="2599293"/>
    <lineage>
        <taxon>Bacteria</taxon>
        <taxon>Bacillati</taxon>
        <taxon>Actinomycetota</taxon>
        <taxon>Actinomycetes</taxon>
        <taxon>Micrococcales</taxon>
        <taxon>Microbacteriaceae</taxon>
        <taxon>Humibacter</taxon>
    </lineage>
</organism>
<name>A0A5B8M813_9MICO</name>
<protein>
    <recommendedName>
        <fullName evidence="3">MmcB family DNA repair protein</fullName>
    </recommendedName>
</protein>
<dbReference type="AlphaFoldDB" id="A0A5B8M813"/>
<sequence>MTTTGMTAKELLARLERHYIKPGDDMPGGMFMPEVALNGRRADALYVGFFASRGKRLVGHEIKVARSDWLHELDQPAKAEEWEQHCHSWYVVAPSTEIVRPEELPEGWGLLLPGKSRTRLDVKVKAAVHDERNPSWEATHALVQKADSLRMSATNEARRRAAEKAYADLNERVEREIARRTGTDHLQARIDTLQGLVDQLSTSLGLTIRAGDTAWSETEVTAQFVGDSFKRWLAVDRASDEFLRGYQIRSIRNAREHLQEAEKAIELLKIA</sequence>
<accession>A0A5B8M813</accession>
<dbReference type="OrthoDB" id="6180861at2"/>
<dbReference type="RefSeq" id="WP_146321839.1">
    <property type="nucleotide sequence ID" value="NZ_CP042305.1"/>
</dbReference>
<evidence type="ECO:0008006" key="3">
    <source>
        <dbReference type="Google" id="ProtNLM"/>
    </source>
</evidence>
<proteinExistence type="predicted"/>
<dbReference type="EMBL" id="CP042305">
    <property type="protein sequence ID" value="QDZ15805.1"/>
    <property type="molecule type" value="Genomic_DNA"/>
</dbReference>
<dbReference type="KEGG" id="huw:FPZ11_14450"/>
<evidence type="ECO:0000313" key="1">
    <source>
        <dbReference type="EMBL" id="QDZ15805.1"/>
    </source>
</evidence>
<reference evidence="1 2" key="1">
    <citation type="submission" date="2019-07" db="EMBL/GenBank/DDBJ databases">
        <title>Full genome sequence of Humibacter sp. WJ7-1.</title>
        <authorList>
            <person name="Im W.-T."/>
        </authorList>
    </citation>
    <scope>NUCLEOTIDE SEQUENCE [LARGE SCALE GENOMIC DNA]</scope>
    <source>
        <strain evidence="1 2">WJ7-1</strain>
    </source>
</reference>
<keyword evidence="2" id="KW-1185">Reference proteome</keyword>
<gene>
    <name evidence="1" type="ORF">FPZ11_14450</name>
</gene>